<evidence type="ECO:0000256" key="5">
    <source>
        <dbReference type="ARBA" id="ARBA00022989"/>
    </source>
</evidence>
<keyword evidence="5 7" id="KW-1133">Transmembrane helix</keyword>
<protein>
    <submittedName>
        <fullName evidence="9">Transmembrane amino acid transporter family protein</fullName>
    </submittedName>
</protein>
<comment type="subcellular location">
    <subcellularLocation>
        <location evidence="1">Membrane</location>
    </subcellularLocation>
</comment>
<keyword evidence="2" id="KW-0813">Transport</keyword>
<evidence type="ECO:0000259" key="8">
    <source>
        <dbReference type="Pfam" id="PF01490"/>
    </source>
</evidence>
<dbReference type="InterPro" id="IPR013057">
    <property type="entry name" value="AA_transpt_TM"/>
</dbReference>
<dbReference type="Pfam" id="PF01490">
    <property type="entry name" value="Aa_trans"/>
    <property type="match status" value="1"/>
</dbReference>
<sequence>MWNTIGKSLWLKSNCLSHQNQVASDSVHRGNLALQQLSCNACLEENKACKCDQSFESCKRVSGVDEHHSEGNNSFIHSVINMTGMLIGIYSELHFSDDTLRNPSLHGAKLFGPQVNPQITLSMPPHLIVTKIALWATAVTPMTKYALEFAPMAIQLEHNLPHSMSSRTKLIIRGTVGSVLLLVILALALSVPYFEYVLSLTGSLITLYSDKQ</sequence>
<evidence type="ECO:0000256" key="6">
    <source>
        <dbReference type="ARBA" id="ARBA00023136"/>
    </source>
</evidence>
<evidence type="ECO:0000313" key="9">
    <source>
        <dbReference type="EMBL" id="BBN70538.1"/>
    </source>
</evidence>
<feature type="transmembrane region" description="Helical" evidence="7">
    <location>
        <begin position="170"/>
        <end position="194"/>
    </location>
</feature>
<dbReference type="GO" id="GO:0006865">
    <property type="term" value="P:amino acid transport"/>
    <property type="evidence" value="ECO:0007669"/>
    <property type="project" value="UniProtKB-KW"/>
</dbReference>
<evidence type="ECO:0000256" key="1">
    <source>
        <dbReference type="ARBA" id="ARBA00004370"/>
    </source>
</evidence>
<feature type="domain" description="Amino acid transporter transmembrane" evidence="8">
    <location>
        <begin position="111"/>
        <end position="205"/>
    </location>
</feature>
<name>A0A5H2XRW3_PRUDU</name>
<evidence type="ECO:0000256" key="2">
    <source>
        <dbReference type="ARBA" id="ARBA00022448"/>
    </source>
</evidence>
<organism evidence="9">
    <name type="scientific">Prunus dulcis</name>
    <name type="common">Almond</name>
    <name type="synonym">Amygdalus dulcis</name>
    <dbReference type="NCBI Taxonomy" id="3755"/>
    <lineage>
        <taxon>Eukaryota</taxon>
        <taxon>Viridiplantae</taxon>
        <taxon>Streptophyta</taxon>
        <taxon>Embryophyta</taxon>
        <taxon>Tracheophyta</taxon>
        <taxon>Spermatophyta</taxon>
        <taxon>Magnoliopsida</taxon>
        <taxon>eudicotyledons</taxon>
        <taxon>Gunneridae</taxon>
        <taxon>Pentapetalae</taxon>
        <taxon>rosids</taxon>
        <taxon>fabids</taxon>
        <taxon>Rosales</taxon>
        <taxon>Rosaceae</taxon>
        <taxon>Amygdaloideae</taxon>
        <taxon>Amygdaleae</taxon>
        <taxon>Prunus</taxon>
    </lineage>
</organism>
<gene>
    <name evidence="9" type="ORF">Prudu_1495S000700</name>
</gene>
<dbReference type="GO" id="GO:0016020">
    <property type="term" value="C:membrane"/>
    <property type="evidence" value="ECO:0007669"/>
    <property type="project" value="UniProtKB-SubCell"/>
</dbReference>
<keyword evidence="6 7" id="KW-0472">Membrane</keyword>
<feature type="non-terminal residue" evidence="9">
    <location>
        <position position="212"/>
    </location>
</feature>
<evidence type="ECO:0000256" key="3">
    <source>
        <dbReference type="ARBA" id="ARBA00022692"/>
    </source>
</evidence>
<accession>A0A5H2XRW3</accession>
<dbReference type="AlphaFoldDB" id="A0A5H2XRW3"/>
<dbReference type="EMBL" id="AP021832">
    <property type="protein sequence ID" value="BBN70538.1"/>
    <property type="molecule type" value="Genomic_DNA"/>
</dbReference>
<reference evidence="9" key="1">
    <citation type="journal article" date="2019" name="Science">
        <title>Mutation of a bHLH transcription factor allowed almond domestication.</title>
        <authorList>
            <person name="Sanchez-Perez R."/>
            <person name="Pavan S."/>
            <person name="Mazzeo R."/>
            <person name="Moldovan C."/>
            <person name="Aiese Cigliano R."/>
            <person name="Del Cueto J."/>
            <person name="Ricciardi F."/>
            <person name="Lotti C."/>
            <person name="Ricciardi L."/>
            <person name="Dicenta F."/>
            <person name="Lopez-Marques R.L."/>
            <person name="Lindberg Moller B."/>
        </authorList>
    </citation>
    <scope>NUCLEOTIDE SEQUENCE</scope>
</reference>
<proteinExistence type="predicted"/>
<evidence type="ECO:0000256" key="4">
    <source>
        <dbReference type="ARBA" id="ARBA00022970"/>
    </source>
</evidence>
<keyword evidence="4" id="KW-0029">Amino-acid transport</keyword>
<evidence type="ECO:0000256" key="7">
    <source>
        <dbReference type="SAM" id="Phobius"/>
    </source>
</evidence>
<keyword evidence="3 7" id="KW-0812">Transmembrane</keyword>